<dbReference type="Proteomes" id="UP001059546">
    <property type="component" value="Chromosome IX"/>
</dbReference>
<dbReference type="EMBL" id="CP075155">
    <property type="protein sequence ID" value="UTX44030.1"/>
    <property type="molecule type" value="Genomic_DNA"/>
</dbReference>
<accession>A0A9Q9C9L3</accession>
<dbReference type="GO" id="GO:0005634">
    <property type="term" value="C:nucleus"/>
    <property type="evidence" value="ECO:0007669"/>
    <property type="project" value="TreeGrafter"/>
</dbReference>
<dbReference type="InterPro" id="IPR011989">
    <property type="entry name" value="ARM-like"/>
</dbReference>
<dbReference type="InterPro" id="IPR016024">
    <property type="entry name" value="ARM-type_fold"/>
</dbReference>
<dbReference type="Gene3D" id="1.25.10.10">
    <property type="entry name" value="Leucine-rich Repeat Variant"/>
    <property type="match status" value="1"/>
</dbReference>
<evidence type="ECO:0000313" key="2">
    <source>
        <dbReference type="EMBL" id="UTX44030.1"/>
    </source>
</evidence>
<dbReference type="InterPro" id="IPR051023">
    <property type="entry name" value="PP2A_Regulatory_Subunit_A"/>
</dbReference>
<sequence length="459" mass="52327">MIDGEVSNLAEKLGGKEHIPLEKLELLVGIDQKLNGLLIENLALLPPDKSHLSICELLLLERPEKTIPIIRRIFESFPGEVSEFIGKLLESPFYIQRQAVPSLIENIEYKEEKEALRKCLKDSIVGVARRAALSLERYNKIPFDDDELIEIVKDLHSSYSECIQCTSSYVIPLIKKRTHFVSEICSSKSWRRRYAIAKKIPKLNAGDRAIIYSCLSQDPEEEIRICLASNMEHAEGWDRLVPLFLKDGSPTVRALAIQMVGNKEEFQEMLKEIVSDGSWEVRKALLCVQRVDTYKSIVVPLINSLNSTPNWRIRKEILESIAYASKQDEKLLKMFLGKHLLGYLSDRVYEVRVEASKVVGELVKMYPWTIEWLPDIETVTSSRSYLHRITSVSAALSFDKVHKTEFTKRLLSDPIENVKLYTLEMIDPRGMDDSTREMVSGLCTSSDGEVRRAAKNLVG</sequence>
<dbReference type="PANTHER" id="PTHR10648">
    <property type="entry name" value="SERINE/THREONINE-PROTEIN PHOSPHATASE PP2A 65 KDA REGULATORY SUBUNIT"/>
    <property type="match status" value="1"/>
</dbReference>
<dbReference type="GO" id="GO:0005829">
    <property type="term" value="C:cytosol"/>
    <property type="evidence" value="ECO:0007669"/>
    <property type="project" value="TreeGrafter"/>
</dbReference>
<dbReference type="SUPFAM" id="SSF48371">
    <property type="entry name" value="ARM repeat"/>
    <property type="match status" value="1"/>
</dbReference>
<keyword evidence="1" id="KW-0677">Repeat</keyword>
<evidence type="ECO:0000313" key="3">
    <source>
        <dbReference type="Proteomes" id="UP001059546"/>
    </source>
</evidence>
<proteinExistence type="predicted"/>
<dbReference type="AlphaFoldDB" id="A0A9Q9C9L3"/>
<gene>
    <name evidence="2" type="ORF">GPU96_09g18100</name>
</gene>
<evidence type="ECO:0000256" key="1">
    <source>
        <dbReference type="ARBA" id="ARBA00022737"/>
    </source>
</evidence>
<organism evidence="2 3">
    <name type="scientific">Encephalitozoon hellem</name>
    <name type="common">Microsporidian parasite</name>
    <dbReference type="NCBI Taxonomy" id="27973"/>
    <lineage>
        <taxon>Eukaryota</taxon>
        <taxon>Fungi</taxon>
        <taxon>Fungi incertae sedis</taxon>
        <taxon>Microsporidia</taxon>
        <taxon>Unikaryonidae</taxon>
        <taxon>Encephalitozoon</taxon>
    </lineage>
</organism>
<protein>
    <submittedName>
        <fullName evidence="2">Ser/Thr-protein phosphatase 2A subunit A alpha</fullName>
    </submittedName>
</protein>
<dbReference type="GO" id="GO:0019888">
    <property type="term" value="F:protein phosphatase regulator activity"/>
    <property type="evidence" value="ECO:0007669"/>
    <property type="project" value="TreeGrafter"/>
</dbReference>
<dbReference type="PANTHER" id="PTHR10648:SF4">
    <property type="entry name" value="PROTEIN PHOSPHATASE 2 (FORMERLY 2A), REGULATORY SUBUNIT A, BETA ISOFORM-RELATED"/>
    <property type="match status" value="1"/>
</dbReference>
<dbReference type="GO" id="GO:0000159">
    <property type="term" value="C:protein phosphatase type 2A complex"/>
    <property type="evidence" value="ECO:0007669"/>
    <property type="project" value="TreeGrafter"/>
</dbReference>
<reference evidence="2" key="1">
    <citation type="submission" date="2021-05" db="EMBL/GenBank/DDBJ databases">
        <title>Encephalitozoon hellem ATCC 50604 Complete Genome.</title>
        <authorList>
            <person name="Mascarenhas dos Santos A.C."/>
            <person name="Julian A.T."/>
            <person name="Pombert J.-F."/>
        </authorList>
    </citation>
    <scope>NUCLEOTIDE SEQUENCE</scope>
    <source>
        <strain evidence="2">ATCC 50604</strain>
    </source>
</reference>
<name>A0A9Q9C9L3_ENCHE</name>